<reference evidence="9" key="1">
    <citation type="journal article" date="2012" name="Mol. Plant Microbe Interact.">
        <title>A highly conserved effector in Fusarium oxysporum is required for full virulence on Arabidopsis.</title>
        <authorList>
            <person name="Thatcher L.F."/>
            <person name="Gardiner D.M."/>
            <person name="Kazan K."/>
            <person name="Manners J."/>
        </authorList>
    </citation>
    <scope>NUCLEOTIDE SEQUENCE [LARGE SCALE GENOMIC DNA]</scope>
    <source>
        <strain evidence="9">Fo5176</strain>
    </source>
</reference>
<dbReference type="InterPro" id="IPR011701">
    <property type="entry name" value="MFS"/>
</dbReference>
<gene>
    <name evidence="9" type="ORF">FOXB_00684</name>
</gene>
<dbReference type="STRING" id="660025.F9F2R0"/>
<dbReference type="InterPro" id="IPR020846">
    <property type="entry name" value="MFS_dom"/>
</dbReference>
<accession>F9F2R0</accession>
<evidence type="ECO:0000256" key="2">
    <source>
        <dbReference type="ARBA" id="ARBA00022692"/>
    </source>
</evidence>
<dbReference type="PANTHER" id="PTHR23502">
    <property type="entry name" value="MAJOR FACILITATOR SUPERFAMILY"/>
    <property type="match status" value="1"/>
</dbReference>
<evidence type="ECO:0000259" key="8">
    <source>
        <dbReference type="PROSITE" id="PS50850"/>
    </source>
</evidence>
<feature type="transmembrane region" description="Helical" evidence="7">
    <location>
        <begin position="295"/>
        <end position="314"/>
    </location>
</feature>
<feature type="transmembrane region" description="Helical" evidence="7">
    <location>
        <begin position="377"/>
        <end position="394"/>
    </location>
</feature>
<keyword evidence="3 7" id="KW-1133">Transmembrane helix</keyword>
<feature type="transmembrane region" description="Helical" evidence="7">
    <location>
        <begin position="473"/>
        <end position="489"/>
    </location>
</feature>
<comment type="subcellular location">
    <subcellularLocation>
        <location evidence="1">Membrane</location>
        <topology evidence="1">Multi-pass membrane protein</topology>
    </subcellularLocation>
</comment>
<feature type="transmembrane region" description="Helical" evidence="7">
    <location>
        <begin position="501"/>
        <end position="525"/>
    </location>
</feature>
<keyword evidence="5" id="KW-0325">Glycoprotein</keyword>
<evidence type="ECO:0000256" key="7">
    <source>
        <dbReference type="SAM" id="Phobius"/>
    </source>
</evidence>
<feature type="transmembrane region" description="Helical" evidence="7">
    <location>
        <begin position="571"/>
        <end position="590"/>
    </location>
</feature>
<feature type="region of interest" description="Disordered" evidence="6">
    <location>
        <begin position="57"/>
        <end position="128"/>
    </location>
</feature>
<name>F9F2R0_FUSOF</name>
<comment type="caution">
    <text evidence="9">The sequence shown here is derived from an EMBL/GenBank/DDBJ whole genome shotgun (WGS) entry which is preliminary data.</text>
</comment>
<sequence>MHVPGLFECYDVNECKSMPNLSLFSWNNNKRIGINIFRTVIQSAMHMGEMKQIASHLKKMDHHQFGESRRSFPSTPASSSPPYTPNNGTPTPTVAHSDSGTEVELQPYTGGDSEQEVDPQTPGGLARPRHIFSKHKKWMTVYMVSLGGAFSALSSNIYFPAIDTISKDLRVSATDVGFTITVYMIVQGIAPSLYGSISDSRGRRITFVIALVVYLAANVSLAFTSNLAMLVVLRGLQAAGSAATISISTGVIADIAEPDERAGFMGTNAGIRMIGQAIGPVIGGLLNSAWGFRSIFWFLFVFSALVLLGLLVFLPETQRRIAGNGNVPLRGFYKPWSYFFYPPKEWRNAPTPPAPKLEKLSWKTIIEPLTYILRKDILVLLSWGALVYTIWSMVTSSTTTVLLKTFPDLTQWQVGLCFLPNGIGCVFGSVCTGQLMDRAFKRAEARYKQEHGLANVDVKSRQDFPFERVRLSLMPYFSVIFIVAMALYGPSYEFNDLRRHFAGNLVASLGLQFIIASTATAIFNINSTILVDCFPYNSAGATATNNLCRCLGAAGVSVIQPMITKLKIRNAFLVLTAIAVFFSPLVWVQWRMAEKWRRKRLSA</sequence>
<dbReference type="GO" id="GO:0022857">
    <property type="term" value="F:transmembrane transporter activity"/>
    <property type="evidence" value="ECO:0007669"/>
    <property type="project" value="InterPro"/>
</dbReference>
<protein>
    <recommendedName>
        <fullName evidence="8">Major facilitator superfamily (MFS) profile domain-containing protein</fullName>
    </recommendedName>
</protein>
<keyword evidence="2 7" id="KW-0812">Transmembrane</keyword>
<dbReference type="AlphaFoldDB" id="F9F2R0"/>
<evidence type="ECO:0000256" key="6">
    <source>
        <dbReference type="SAM" id="MobiDB-lite"/>
    </source>
</evidence>
<feature type="transmembrane region" description="Helical" evidence="7">
    <location>
        <begin position="205"/>
        <end position="223"/>
    </location>
</feature>
<dbReference type="SUPFAM" id="SSF103473">
    <property type="entry name" value="MFS general substrate transporter"/>
    <property type="match status" value="1"/>
</dbReference>
<dbReference type="PANTHER" id="PTHR23502:SF26">
    <property type="entry name" value="MAJOR FACILITATOR SUPERFAMILY (MFS) PROFILE DOMAIN-CONTAINING PROTEIN"/>
    <property type="match status" value="1"/>
</dbReference>
<dbReference type="OrthoDB" id="440553at2759"/>
<evidence type="ECO:0000256" key="3">
    <source>
        <dbReference type="ARBA" id="ARBA00022989"/>
    </source>
</evidence>
<dbReference type="InterPro" id="IPR036259">
    <property type="entry name" value="MFS_trans_sf"/>
</dbReference>
<feature type="transmembrane region" description="Helical" evidence="7">
    <location>
        <begin position="139"/>
        <end position="159"/>
    </location>
</feature>
<feature type="compositionally biased region" description="Low complexity" evidence="6">
    <location>
        <begin position="71"/>
        <end position="93"/>
    </location>
</feature>
<dbReference type="Gene3D" id="1.20.1720.10">
    <property type="entry name" value="Multidrug resistance protein D"/>
    <property type="match status" value="1"/>
</dbReference>
<feature type="domain" description="Major facilitator superfamily (MFS) profile" evidence="8">
    <location>
        <begin position="140"/>
        <end position="594"/>
    </location>
</feature>
<dbReference type="EMBL" id="AFQF01000202">
    <property type="protein sequence ID" value="EGU88802.1"/>
    <property type="molecule type" value="Genomic_DNA"/>
</dbReference>
<evidence type="ECO:0000256" key="1">
    <source>
        <dbReference type="ARBA" id="ARBA00004141"/>
    </source>
</evidence>
<dbReference type="GO" id="GO:0005886">
    <property type="term" value="C:plasma membrane"/>
    <property type="evidence" value="ECO:0007669"/>
    <property type="project" value="TreeGrafter"/>
</dbReference>
<dbReference type="Pfam" id="PF07690">
    <property type="entry name" value="MFS_1"/>
    <property type="match status" value="1"/>
</dbReference>
<proteinExistence type="predicted"/>
<evidence type="ECO:0000256" key="4">
    <source>
        <dbReference type="ARBA" id="ARBA00023136"/>
    </source>
</evidence>
<dbReference type="PROSITE" id="PS50850">
    <property type="entry name" value="MFS"/>
    <property type="match status" value="1"/>
</dbReference>
<keyword evidence="4 7" id="KW-0472">Membrane</keyword>
<evidence type="ECO:0000256" key="5">
    <source>
        <dbReference type="ARBA" id="ARBA00023180"/>
    </source>
</evidence>
<feature type="transmembrane region" description="Helical" evidence="7">
    <location>
        <begin position="171"/>
        <end position="193"/>
    </location>
</feature>
<evidence type="ECO:0000313" key="9">
    <source>
        <dbReference type="EMBL" id="EGU88802.1"/>
    </source>
</evidence>
<organism evidence="9">
    <name type="scientific">Fusarium oxysporum (strain Fo5176)</name>
    <name type="common">Fusarium vascular wilt</name>
    <dbReference type="NCBI Taxonomy" id="660025"/>
    <lineage>
        <taxon>Eukaryota</taxon>
        <taxon>Fungi</taxon>
        <taxon>Dikarya</taxon>
        <taxon>Ascomycota</taxon>
        <taxon>Pezizomycotina</taxon>
        <taxon>Sordariomycetes</taxon>
        <taxon>Hypocreomycetidae</taxon>
        <taxon>Hypocreales</taxon>
        <taxon>Nectriaceae</taxon>
        <taxon>Fusarium</taxon>
        <taxon>Fusarium oxysporum species complex</taxon>
    </lineage>
</organism>
<dbReference type="PaxDb" id="5507-FOXG_10798P0"/>